<dbReference type="Proteomes" id="UP001211894">
    <property type="component" value="Unassembled WGS sequence"/>
</dbReference>
<accession>A0ABT4X7H8</accession>
<feature type="transmembrane region" description="Helical" evidence="1">
    <location>
        <begin position="197"/>
        <end position="222"/>
    </location>
</feature>
<feature type="transmembrane region" description="Helical" evidence="1">
    <location>
        <begin position="280"/>
        <end position="302"/>
    </location>
</feature>
<reference evidence="2 3" key="1">
    <citation type="submission" date="2023-01" db="EMBL/GenBank/DDBJ databases">
        <title>Bacillus changyiensis sp. nov., isolated from a coastal deposit.</title>
        <authorList>
            <person name="Xiao G."/>
            <person name="Lai Q."/>
            <person name="Hu Z."/>
            <person name="Shao Z."/>
        </authorList>
    </citation>
    <scope>NUCLEOTIDE SEQUENCE [LARGE SCALE GENOMIC DNA]</scope>
    <source>
        <strain evidence="2 3">CLL-7-23</strain>
    </source>
</reference>
<gene>
    <name evidence="2" type="ORF">PJ311_16595</name>
</gene>
<keyword evidence="1" id="KW-0812">Transmembrane</keyword>
<proteinExistence type="predicted"/>
<dbReference type="RefSeq" id="WP_271342011.1">
    <property type="nucleotide sequence ID" value="NZ_JAQKAB010000013.1"/>
</dbReference>
<feature type="transmembrane region" description="Helical" evidence="1">
    <location>
        <begin position="149"/>
        <end position="177"/>
    </location>
</feature>
<evidence type="ECO:0000313" key="3">
    <source>
        <dbReference type="Proteomes" id="UP001211894"/>
    </source>
</evidence>
<dbReference type="PANTHER" id="PTHR37305:SF1">
    <property type="entry name" value="MEMBRANE PROTEIN"/>
    <property type="match status" value="1"/>
</dbReference>
<keyword evidence="1" id="KW-1133">Transmembrane helix</keyword>
<dbReference type="Pfam" id="PF12679">
    <property type="entry name" value="ABC2_membrane_2"/>
    <property type="match status" value="1"/>
</dbReference>
<feature type="transmembrane region" description="Helical" evidence="1">
    <location>
        <begin position="229"/>
        <end position="251"/>
    </location>
</feature>
<dbReference type="PANTHER" id="PTHR37305">
    <property type="entry name" value="INTEGRAL MEMBRANE PROTEIN-RELATED"/>
    <property type="match status" value="1"/>
</dbReference>
<keyword evidence="1" id="KW-0472">Membrane</keyword>
<dbReference type="EMBL" id="JAQKAB010000013">
    <property type="protein sequence ID" value="MDA7028193.1"/>
    <property type="molecule type" value="Genomic_DNA"/>
</dbReference>
<evidence type="ECO:0000313" key="2">
    <source>
        <dbReference type="EMBL" id="MDA7028193.1"/>
    </source>
</evidence>
<feature type="transmembrane region" description="Helical" evidence="1">
    <location>
        <begin position="106"/>
        <end position="128"/>
    </location>
</feature>
<comment type="caution">
    <text evidence="2">The sequence shown here is derived from an EMBL/GenBank/DDBJ whole genome shotgun (WGS) entry which is preliminary data.</text>
</comment>
<organism evidence="2 3">
    <name type="scientific">Bacillus changyiensis</name>
    <dbReference type="NCBI Taxonomy" id="3004103"/>
    <lineage>
        <taxon>Bacteria</taxon>
        <taxon>Bacillati</taxon>
        <taxon>Bacillota</taxon>
        <taxon>Bacilli</taxon>
        <taxon>Bacillales</taxon>
        <taxon>Bacillaceae</taxon>
        <taxon>Bacillus</taxon>
    </lineage>
</organism>
<keyword evidence="3" id="KW-1185">Reference proteome</keyword>
<sequence>MLKLIYNEWIKIFSRKGTYVMIGFLLLAVIAGGFIVKAQGIGEASPDWKKELIQQNEEMKKDLKKPEMAYMKEQYKESIALNEYHIKHDISNGYSMWKYIDDNGGLIQLIGLFVITIAGGIVASEFNWGTIKLLVIRPISRFKILLSKYLTLLLFSISLLLFLFIASGIIGLVFFGTGDGSEAHLTYVNGSVKEQNILFYLIQYYLLNSIVILMLATMAFMISAVFRNSLLAVGISMFLLFSGNMITPLLMHFDWGKYFLFANTDLMMYINGTPPEGMTFGFSVTILVIYFVIFHLLAFSVFSKRDIAS</sequence>
<protein>
    <submittedName>
        <fullName evidence="2">ABC transporter permease</fullName>
    </submittedName>
</protein>
<evidence type="ECO:0000256" key="1">
    <source>
        <dbReference type="SAM" id="Phobius"/>
    </source>
</evidence>
<feature type="transmembrane region" description="Helical" evidence="1">
    <location>
        <begin position="20"/>
        <end position="41"/>
    </location>
</feature>
<name>A0ABT4X7H8_9BACI</name>